<evidence type="ECO:0000256" key="1">
    <source>
        <dbReference type="ARBA" id="ARBA00002578"/>
    </source>
</evidence>
<dbReference type="Pfam" id="PF01311">
    <property type="entry name" value="Bac_export_1"/>
    <property type="match status" value="1"/>
</dbReference>
<keyword evidence="7 10" id="KW-0472">Membrane</keyword>
<keyword evidence="8 10" id="KW-0975">Bacterial flagellum</keyword>
<organism evidence="11 12">
    <name type="scientific">Aquibium oceanicum</name>
    <dbReference type="NCBI Taxonomy" id="1670800"/>
    <lineage>
        <taxon>Bacteria</taxon>
        <taxon>Pseudomonadati</taxon>
        <taxon>Pseudomonadota</taxon>
        <taxon>Alphaproteobacteria</taxon>
        <taxon>Hyphomicrobiales</taxon>
        <taxon>Phyllobacteriaceae</taxon>
        <taxon>Aquibium</taxon>
    </lineage>
</organism>
<dbReference type="GO" id="GO:0006605">
    <property type="term" value="P:protein targeting"/>
    <property type="evidence" value="ECO:0007669"/>
    <property type="project" value="UniProtKB-UniRule"/>
</dbReference>
<evidence type="ECO:0000313" key="12">
    <source>
        <dbReference type="Proteomes" id="UP000182840"/>
    </source>
</evidence>
<keyword evidence="11" id="KW-0969">Cilium</keyword>
<reference evidence="12" key="1">
    <citation type="submission" date="2016-11" db="EMBL/GenBank/DDBJ databases">
        <title>Mesorhizobium oceanicum sp. nov., isolated from deep seawater in South China Sea.</title>
        <authorList>
            <person name="Fu G.-Y."/>
        </authorList>
    </citation>
    <scope>NUCLEOTIDE SEQUENCE [LARGE SCALE GENOMIC DNA]</scope>
    <source>
        <strain evidence="12">B7</strain>
    </source>
</reference>
<dbReference type="KEGG" id="meso:BSQ44_21395"/>
<feature type="transmembrane region" description="Helical" evidence="10">
    <location>
        <begin position="38"/>
        <end position="55"/>
    </location>
</feature>
<dbReference type="PANTHER" id="PTHR30065:SF8">
    <property type="entry name" value="FLAGELLAR BIOSYNTHETIC PROTEIN FLIR"/>
    <property type="match status" value="1"/>
</dbReference>
<feature type="transmembrane region" description="Helical" evidence="10">
    <location>
        <begin position="67"/>
        <end position="85"/>
    </location>
</feature>
<dbReference type="RefSeq" id="WP_072607116.1">
    <property type="nucleotide sequence ID" value="NZ_CP018171.1"/>
</dbReference>
<evidence type="ECO:0000256" key="5">
    <source>
        <dbReference type="ARBA" id="ARBA00022692"/>
    </source>
</evidence>
<dbReference type="OrthoDB" id="9779817at2"/>
<comment type="subcellular location">
    <subcellularLocation>
        <location evidence="10">Cell membrane</location>
        <topology evidence="10">Multi-pass membrane protein</topology>
    </subcellularLocation>
    <subcellularLocation>
        <location evidence="10">Bacterial flagellum basal body</location>
    </subcellularLocation>
</comment>
<feature type="transmembrane region" description="Helical" evidence="10">
    <location>
        <begin position="212"/>
        <end position="232"/>
    </location>
</feature>
<dbReference type="GO" id="GO:0005886">
    <property type="term" value="C:plasma membrane"/>
    <property type="evidence" value="ECO:0007669"/>
    <property type="project" value="UniProtKB-SubCell"/>
</dbReference>
<dbReference type="EMBL" id="CP018171">
    <property type="protein sequence ID" value="APH73649.1"/>
    <property type="molecule type" value="Genomic_DNA"/>
</dbReference>
<dbReference type="GO" id="GO:0044780">
    <property type="term" value="P:bacterial-type flagellum assembly"/>
    <property type="evidence" value="ECO:0007669"/>
    <property type="project" value="UniProtKB-UniRule"/>
</dbReference>
<dbReference type="AlphaFoldDB" id="A0A1L3SW67"/>
<dbReference type="STRING" id="1670800.BSQ44_21395"/>
<sequence length="250" mass="26914">MSLLTNQLVIAAFLAFCRIGACFMLMPGLSSVRVPVQVRLFVAVAATFALLMHLWDSLVPFASREPVVLAGLIISEILIGALIGIMTRIYVLALQFIGSAMAMMMGFGGMVAPTIEEAEAQAPIANLVTFSALMLLFVMNFHHEIIKGLVASYRIAPPNLLFSPSSALTDITDTLSESFLVMLQLGSPFIAYGILVNLAIGFVNKMTPQIPIYFISLPFVLAGGLLLVYLGIGPMLRLFAEGFVPVTIGR</sequence>
<evidence type="ECO:0000313" key="11">
    <source>
        <dbReference type="EMBL" id="APH73649.1"/>
    </source>
</evidence>
<evidence type="ECO:0000256" key="7">
    <source>
        <dbReference type="ARBA" id="ARBA00023136"/>
    </source>
</evidence>
<feature type="transmembrane region" description="Helical" evidence="10">
    <location>
        <begin position="179"/>
        <end position="200"/>
    </location>
</feature>
<dbReference type="InterPro" id="IPR006303">
    <property type="entry name" value="FliR"/>
</dbReference>
<keyword evidence="5 10" id="KW-0812">Transmembrane</keyword>
<dbReference type="NCBIfam" id="TIGR01400">
    <property type="entry name" value="fliR"/>
    <property type="match status" value="1"/>
</dbReference>
<name>A0A1L3SW67_9HYPH</name>
<keyword evidence="4 10" id="KW-1003">Cell membrane</keyword>
<gene>
    <name evidence="11" type="ORF">BSQ44_21395</name>
</gene>
<feature type="transmembrane region" description="Helical" evidence="10">
    <location>
        <begin position="92"/>
        <end position="112"/>
    </location>
</feature>
<feature type="transmembrane region" description="Helical" evidence="10">
    <location>
        <begin position="6"/>
        <end position="26"/>
    </location>
</feature>
<evidence type="ECO:0000256" key="6">
    <source>
        <dbReference type="ARBA" id="ARBA00022989"/>
    </source>
</evidence>
<keyword evidence="6 10" id="KW-1133">Transmembrane helix</keyword>
<evidence type="ECO:0000256" key="8">
    <source>
        <dbReference type="ARBA" id="ARBA00023143"/>
    </source>
</evidence>
<comment type="similarity">
    <text evidence="2 10">Belongs to the FliR/MopE/SpaR family.</text>
</comment>
<dbReference type="InterPro" id="IPR002010">
    <property type="entry name" value="T3SS_IM_R"/>
</dbReference>
<accession>A0A1L3SW67</accession>
<keyword evidence="11" id="KW-0966">Cell projection</keyword>
<keyword evidence="11" id="KW-0282">Flagellum</keyword>
<evidence type="ECO:0000256" key="10">
    <source>
        <dbReference type="RuleBase" id="RU362071"/>
    </source>
</evidence>
<feature type="transmembrane region" description="Helical" evidence="10">
    <location>
        <begin position="124"/>
        <end position="141"/>
    </location>
</feature>
<evidence type="ECO:0000256" key="9">
    <source>
        <dbReference type="NCBIfam" id="TIGR01400"/>
    </source>
</evidence>
<dbReference type="Proteomes" id="UP000182840">
    <property type="component" value="Chromosome"/>
</dbReference>
<proteinExistence type="inferred from homology"/>
<dbReference type="PANTHER" id="PTHR30065">
    <property type="entry name" value="FLAGELLAR BIOSYNTHETIC PROTEIN FLIR"/>
    <property type="match status" value="1"/>
</dbReference>
<comment type="function">
    <text evidence="1 10">Role in flagellar biosynthesis.</text>
</comment>
<protein>
    <recommendedName>
        <fullName evidence="3 9">Flagellar biosynthetic protein FliR</fullName>
    </recommendedName>
</protein>
<dbReference type="GO" id="GO:0009425">
    <property type="term" value="C:bacterial-type flagellum basal body"/>
    <property type="evidence" value="ECO:0007669"/>
    <property type="project" value="UniProtKB-SubCell"/>
</dbReference>
<dbReference type="PRINTS" id="PR00953">
    <property type="entry name" value="TYPE3IMRPROT"/>
</dbReference>
<evidence type="ECO:0000256" key="2">
    <source>
        <dbReference type="ARBA" id="ARBA00009772"/>
    </source>
</evidence>
<keyword evidence="12" id="KW-1185">Reference proteome</keyword>
<evidence type="ECO:0000256" key="3">
    <source>
        <dbReference type="ARBA" id="ARBA00021717"/>
    </source>
</evidence>
<evidence type="ECO:0000256" key="4">
    <source>
        <dbReference type="ARBA" id="ARBA00022475"/>
    </source>
</evidence>